<dbReference type="AlphaFoldDB" id="A0A448ZLU6"/>
<name>A0A448ZLU6_9STRA</name>
<proteinExistence type="inferred from homology"/>
<evidence type="ECO:0000259" key="13">
    <source>
        <dbReference type="Pfam" id="PF01113"/>
    </source>
</evidence>
<dbReference type="NCBIfam" id="TIGR02130">
    <property type="entry name" value="dapB_plant"/>
    <property type="match status" value="1"/>
</dbReference>
<evidence type="ECO:0000259" key="14">
    <source>
        <dbReference type="Pfam" id="PF05173"/>
    </source>
</evidence>
<feature type="signal peptide" evidence="12">
    <location>
        <begin position="1"/>
        <end position="26"/>
    </location>
</feature>
<feature type="chain" id="PRO_5018973902" description="4-hydroxy-tetrahydrodipicolinate reductase" evidence="12">
    <location>
        <begin position="27"/>
        <end position="341"/>
    </location>
</feature>
<dbReference type="GO" id="GO:0019877">
    <property type="term" value="P:diaminopimelate biosynthetic process"/>
    <property type="evidence" value="ECO:0007669"/>
    <property type="project" value="UniProtKB-KW"/>
</dbReference>
<evidence type="ECO:0000256" key="9">
    <source>
        <dbReference type="ARBA" id="ARBA00038983"/>
    </source>
</evidence>
<dbReference type="Pfam" id="PF05173">
    <property type="entry name" value="DapB_C"/>
    <property type="match status" value="1"/>
</dbReference>
<evidence type="ECO:0000256" key="4">
    <source>
        <dbReference type="ARBA" id="ARBA00022915"/>
    </source>
</evidence>
<comment type="catalytic activity">
    <reaction evidence="10">
        <text>(S)-2,3,4,5-tetrahydrodipicolinate + NADP(+) + H2O = (2S,4S)-4-hydroxy-2,3,4,5-tetrahydrodipicolinate + NADPH + H(+)</text>
        <dbReference type="Rhea" id="RHEA:35331"/>
        <dbReference type="ChEBI" id="CHEBI:15377"/>
        <dbReference type="ChEBI" id="CHEBI:15378"/>
        <dbReference type="ChEBI" id="CHEBI:16845"/>
        <dbReference type="ChEBI" id="CHEBI:57783"/>
        <dbReference type="ChEBI" id="CHEBI:58349"/>
        <dbReference type="ChEBI" id="CHEBI:67139"/>
        <dbReference type="EC" id="1.17.1.8"/>
    </reaction>
</comment>
<dbReference type="OrthoDB" id="10259487at2759"/>
<dbReference type="EMBL" id="CAACVS010000506">
    <property type="protein sequence ID" value="VEU43007.1"/>
    <property type="molecule type" value="Genomic_DNA"/>
</dbReference>
<evidence type="ECO:0000256" key="6">
    <source>
        <dbReference type="ARBA" id="ARBA00023027"/>
    </source>
</evidence>
<dbReference type="InterPro" id="IPR036291">
    <property type="entry name" value="NAD(P)-bd_dom_sf"/>
</dbReference>
<evidence type="ECO:0000256" key="5">
    <source>
        <dbReference type="ARBA" id="ARBA00023002"/>
    </source>
</evidence>
<protein>
    <recommendedName>
        <fullName evidence="9">4-hydroxy-tetrahydrodipicolinate reductase</fullName>
        <ecNumber evidence="9">1.17.1.8</ecNumber>
    </recommendedName>
</protein>
<evidence type="ECO:0000256" key="10">
    <source>
        <dbReference type="ARBA" id="ARBA00049080"/>
    </source>
</evidence>
<evidence type="ECO:0000256" key="8">
    <source>
        <dbReference type="ARBA" id="ARBA00037922"/>
    </source>
</evidence>
<dbReference type="InterPro" id="IPR022663">
    <property type="entry name" value="DapB_C"/>
</dbReference>
<dbReference type="PANTHER" id="PTHR20836">
    <property type="entry name" value="DIHYDRODIPICOLINATE REDUCTASE"/>
    <property type="match status" value="1"/>
</dbReference>
<feature type="domain" description="Dihydrodipicolinate reductase C-terminal" evidence="14">
    <location>
        <begin position="196"/>
        <end position="335"/>
    </location>
</feature>
<evidence type="ECO:0000313" key="16">
    <source>
        <dbReference type="Proteomes" id="UP000291116"/>
    </source>
</evidence>
<evidence type="ECO:0000256" key="3">
    <source>
        <dbReference type="ARBA" id="ARBA00022857"/>
    </source>
</evidence>
<evidence type="ECO:0000256" key="1">
    <source>
        <dbReference type="ARBA" id="ARBA00006642"/>
    </source>
</evidence>
<keyword evidence="4" id="KW-0220">Diaminopimelate biosynthesis</keyword>
<dbReference type="InterPro" id="IPR023940">
    <property type="entry name" value="DHDPR_bac"/>
</dbReference>
<accession>A0A448ZLU6</accession>
<dbReference type="PANTHER" id="PTHR20836:SF0">
    <property type="entry name" value="4-HYDROXY-TETRAHYDRODIPICOLINATE REDUCTASE 1, CHLOROPLASTIC-RELATED"/>
    <property type="match status" value="1"/>
</dbReference>
<dbReference type="GO" id="GO:0008839">
    <property type="term" value="F:4-hydroxy-tetrahydrodipicolinate reductase"/>
    <property type="evidence" value="ECO:0007669"/>
    <property type="project" value="UniProtKB-EC"/>
</dbReference>
<organism evidence="15 16">
    <name type="scientific">Pseudo-nitzschia multistriata</name>
    <dbReference type="NCBI Taxonomy" id="183589"/>
    <lineage>
        <taxon>Eukaryota</taxon>
        <taxon>Sar</taxon>
        <taxon>Stramenopiles</taxon>
        <taxon>Ochrophyta</taxon>
        <taxon>Bacillariophyta</taxon>
        <taxon>Bacillariophyceae</taxon>
        <taxon>Bacillariophycidae</taxon>
        <taxon>Bacillariales</taxon>
        <taxon>Bacillariaceae</taxon>
        <taxon>Pseudo-nitzschia</taxon>
    </lineage>
</organism>
<comment type="catalytic activity">
    <reaction evidence="11">
        <text>(S)-2,3,4,5-tetrahydrodipicolinate + NAD(+) + H2O = (2S,4S)-4-hydroxy-2,3,4,5-tetrahydrodipicolinate + NADH + H(+)</text>
        <dbReference type="Rhea" id="RHEA:35323"/>
        <dbReference type="ChEBI" id="CHEBI:15377"/>
        <dbReference type="ChEBI" id="CHEBI:15378"/>
        <dbReference type="ChEBI" id="CHEBI:16845"/>
        <dbReference type="ChEBI" id="CHEBI:57540"/>
        <dbReference type="ChEBI" id="CHEBI:57945"/>
        <dbReference type="ChEBI" id="CHEBI:67139"/>
        <dbReference type="EC" id="1.17.1.8"/>
    </reaction>
</comment>
<evidence type="ECO:0000313" key="15">
    <source>
        <dbReference type="EMBL" id="VEU43007.1"/>
    </source>
</evidence>
<keyword evidence="5" id="KW-0560">Oxidoreductase</keyword>
<keyword evidence="7" id="KW-0457">Lysine biosynthesis</keyword>
<gene>
    <name evidence="15" type="ORF">PSNMU_V1.4_AUG-EV-PASAV3_0100100</name>
</gene>
<dbReference type="GO" id="GO:0070402">
    <property type="term" value="F:NADPH binding"/>
    <property type="evidence" value="ECO:0007669"/>
    <property type="project" value="InterPro"/>
</dbReference>
<dbReference type="SUPFAM" id="SSF51735">
    <property type="entry name" value="NAD(P)-binding Rossmann-fold domains"/>
    <property type="match status" value="1"/>
</dbReference>
<dbReference type="Gene3D" id="3.40.50.720">
    <property type="entry name" value="NAD(P)-binding Rossmann-like Domain"/>
    <property type="match status" value="1"/>
</dbReference>
<evidence type="ECO:0000256" key="11">
    <source>
        <dbReference type="ARBA" id="ARBA00049396"/>
    </source>
</evidence>
<feature type="domain" description="Dihydrodipicolinate reductase N-terminal" evidence="13">
    <location>
        <begin position="56"/>
        <end position="191"/>
    </location>
</feature>
<comment type="similarity">
    <text evidence="1">Belongs to the DapB family.</text>
</comment>
<keyword evidence="6" id="KW-0520">NAD</keyword>
<dbReference type="Proteomes" id="UP000291116">
    <property type="component" value="Unassembled WGS sequence"/>
</dbReference>
<keyword evidence="12" id="KW-0732">Signal</keyword>
<sequence>MMKNFGNSRGYSILLVLFSSLFGTNAFLASPTITLNQKLSVSPLQMSSTESDDAGIHVMVNGMPGPMATAAAEACLRKGMKLTPVAMTGPDIEPMTIMVYDPVSQKSQEVRLIPSTQKEELSASIEGLKSSYGEKNVLAIDYTHPLAVNSNADFYVDQKLPFVMGTTGGDREKLMDGVNGAKHFAVIAPNMAKQIVAMQAALEDLSRKFPGSFASYKIACRESHQKTKADTSGTAKAVIDSLTELSDDEFTYDDIEMIRDDQGAIDFGVPEEAMNGHAFHRYTLTSADGTTQFALEHNVSGRTIYAEGTADAVKFLAGRVKEENDGKVYSMIDVLEAGGLE</sequence>
<dbReference type="GO" id="GO:0009089">
    <property type="term" value="P:lysine biosynthetic process via diaminopimelate"/>
    <property type="evidence" value="ECO:0007669"/>
    <property type="project" value="InterPro"/>
</dbReference>
<dbReference type="Gene3D" id="3.30.360.10">
    <property type="entry name" value="Dihydrodipicolinate Reductase, domain 2"/>
    <property type="match status" value="1"/>
</dbReference>
<dbReference type="GO" id="GO:0009570">
    <property type="term" value="C:chloroplast stroma"/>
    <property type="evidence" value="ECO:0007669"/>
    <property type="project" value="TreeGrafter"/>
</dbReference>
<evidence type="ECO:0000256" key="7">
    <source>
        <dbReference type="ARBA" id="ARBA00023154"/>
    </source>
</evidence>
<dbReference type="InterPro" id="IPR011859">
    <property type="entry name" value="Dihydrodipicolinate_Rdtase_pln"/>
</dbReference>
<keyword evidence="3" id="KW-0521">NADP</keyword>
<reference evidence="15 16" key="1">
    <citation type="submission" date="2019-01" db="EMBL/GenBank/DDBJ databases">
        <authorList>
            <person name="Ferrante I. M."/>
        </authorList>
    </citation>
    <scope>NUCLEOTIDE SEQUENCE [LARGE SCALE GENOMIC DNA]</scope>
    <source>
        <strain evidence="15 16">B856</strain>
    </source>
</reference>
<keyword evidence="16" id="KW-1185">Reference proteome</keyword>
<dbReference type="Pfam" id="PF01113">
    <property type="entry name" value="DapB_N"/>
    <property type="match status" value="1"/>
</dbReference>
<dbReference type="InterPro" id="IPR000846">
    <property type="entry name" value="DapB_N"/>
</dbReference>
<evidence type="ECO:0000256" key="2">
    <source>
        <dbReference type="ARBA" id="ARBA00022605"/>
    </source>
</evidence>
<keyword evidence="2" id="KW-0028">Amino-acid biosynthesis</keyword>
<evidence type="ECO:0000256" key="12">
    <source>
        <dbReference type="SAM" id="SignalP"/>
    </source>
</evidence>
<dbReference type="EC" id="1.17.1.8" evidence="9"/>
<comment type="pathway">
    <text evidence="8">Amino-acid biosynthesis; L-lysine biosynthesis via DAP pathway; (S)-tetrahydrodipicolinate from L-aspartate: step 4/4.</text>
</comment>